<dbReference type="AlphaFoldDB" id="A0A5C3NH84"/>
<sequence length="348" mass="37537">MSDQTAKVHTAVSNRAKAKQSLERKTVFKSVLDNPFRVRWPSVPMNIQNSILAQVTAMLDGVASYHLGRDQTNRKRKRAKVANAEDAGERPSKRRKDEGKVQPAPQTAVDASAQSPHSPTEEKDAAAGEEPDLISPDPPDILAFLTIGINAVTKRLEAQARAARQVVTASDAGNAATTPGAPRPVRVILACSADIDPPILIGHLPELVASCNSAHRGHAHTTEDTAEYIKLVPLPKGAEFTLSEAVGLRRASVVAIDAGTPGLSVIDDLINQIPTLAASWLVPQSSINSQQALIPTHIKQTRTSAPKDLRAAKQQRMEGKAAAKQQRQRLRQQREPRTKKRVNLTSAS</sequence>
<gene>
    <name evidence="2" type="ORF">OE88DRAFT_1650167</name>
</gene>
<dbReference type="EMBL" id="ML213503">
    <property type="protein sequence ID" value="TFK56733.1"/>
    <property type="molecule type" value="Genomic_DNA"/>
</dbReference>
<evidence type="ECO:0000313" key="3">
    <source>
        <dbReference type="Proteomes" id="UP000305948"/>
    </source>
</evidence>
<proteinExistence type="predicted"/>
<organism evidence="2 3">
    <name type="scientific">Heliocybe sulcata</name>
    <dbReference type="NCBI Taxonomy" id="5364"/>
    <lineage>
        <taxon>Eukaryota</taxon>
        <taxon>Fungi</taxon>
        <taxon>Dikarya</taxon>
        <taxon>Basidiomycota</taxon>
        <taxon>Agaricomycotina</taxon>
        <taxon>Agaricomycetes</taxon>
        <taxon>Gloeophyllales</taxon>
        <taxon>Gloeophyllaceae</taxon>
        <taxon>Heliocybe</taxon>
    </lineage>
</organism>
<dbReference type="OrthoDB" id="20109at2759"/>
<name>A0A5C3NH84_9AGAM</name>
<accession>A0A5C3NH84</accession>
<feature type="compositionally biased region" description="Basic and acidic residues" evidence="1">
    <location>
        <begin position="87"/>
        <end position="100"/>
    </location>
</feature>
<dbReference type="STRING" id="5364.A0A5C3NH84"/>
<dbReference type="Proteomes" id="UP000305948">
    <property type="component" value="Unassembled WGS sequence"/>
</dbReference>
<dbReference type="GO" id="GO:0005829">
    <property type="term" value="C:cytosol"/>
    <property type="evidence" value="ECO:0007669"/>
    <property type="project" value="TreeGrafter"/>
</dbReference>
<reference evidence="2 3" key="1">
    <citation type="journal article" date="2019" name="Nat. Ecol. Evol.">
        <title>Megaphylogeny resolves global patterns of mushroom evolution.</title>
        <authorList>
            <person name="Varga T."/>
            <person name="Krizsan K."/>
            <person name="Foldi C."/>
            <person name="Dima B."/>
            <person name="Sanchez-Garcia M."/>
            <person name="Sanchez-Ramirez S."/>
            <person name="Szollosi G.J."/>
            <person name="Szarkandi J.G."/>
            <person name="Papp V."/>
            <person name="Albert L."/>
            <person name="Andreopoulos W."/>
            <person name="Angelini C."/>
            <person name="Antonin V."/>
            <person name="Barry K.W."/>
            <person name="Bougher N.L."/>
            <person name="Buchanan P."/>
            <person name="Buyck B."/>
            <person name="Bense V."/>
            <person name="Catcheside P."/>
            <person name="Chovatia M."/>
            <person name="Cooper J."/>
            <person name="Damon W."/>
            <person name="Desjardin D."/>
            <person name="Finy P."/>
            <person name="Geml J."/>
            <person name="Haridas S."/>
            <person name="Hughes K."/>
            <person name="Justo A."/>
            <person name="Karasinski D."/>
            <person name="Kautmanova I."/>
            <person name="Kiss B."/>
            <person name="Kocsube S."/>
            <person name="Kotiranta H."/>
            <person name="LaButti K.M."/>
            <person name="Lechner B.E."/>
            <person name="Liimatainen K."/>
            <person name="Lipzen A."/>
            <person name="Lukacs Z."/>
            <person name="Mihaltcheva S."/>
            <person name="Morgado L.N."/>
            <person name="Niskanen T."/>
            <person name="Noordeloos M.E."/>
            <person name="Ohm R.A."/>
            <person name="Ortiz-Santana B."/>
            <person name="Ovrebo C."/>
            <person name="Racz N."/>
            <person name="Riley R."/>
            <person name="Savchenko A."/>
            <person name="Shiryaev A."/>
            <person name="Soop K."/>
            <person name="Spirin V."/>
            <person name="Szebenyi C."/>
            <person name="Tomsovsky M."/>
            <person name="Tulloss R.E."/>
            <person name="Uehling J."/>
            <person name="Grigoriev I.V."/>
            <person name="Vagvolgyi C."/>
            <person name="Papp T."/>
            <person name="Martin F.M."/>
            <person name="Miettinen O."/>
            <person name="Hibbett D.S."/>
            <person name="Nagy L.G."/>
        </authorList>
    </citation>
    <scope>NUCLEOTIDE SEQUENCE [LARGE SCALE GENOMIC DNA]</scope>
    <source>
        <strain evidence="2 3">OMC1185</strain>
    </source>
</reference>
<dbReference type="InterPro" id="IPR013241">
    <property type="entry name" value="RNase_P_Pop3"/>
</dbReference>
<dbReference type="GO" id="GO:0004526">
    <property type="term" value="F:ribonuclease P activity"/>
    <property type="evidence" value="ECO:0007669"/>
    <property type="project" value="TreeGrafter"/>
</dbReference>
<dbReference type="GO" id="GO:0006364">
    <property type="term" value="P:rRNA processing"/>
    <property type="evidence" value="ECO:0007669"/>
    <property type="project" value="InterPro"/>
</dbReference>
<feature type="region of interest" description="Disordered" evidence="1">
    <location>
        <begin position="300"/>
        <end position="348"/>
    </location>
</feature>
<dbReference type="GO" id="GO:0008033">
    <property type="term" value="P:tRNA processing"/>
    <property type="evidence" value="ECO:0007669"/>
    <property type="project" value="InterPro"/>
</dbReference>
<keyword evidence="3" id="KW-1185">Reference proteome</keyword>
<dbReference type="Pfam" id="PF08228">
    <property type="entry name" value="RNase_P_pop3"/>
    <property type="match status" value="1"/>
</dbReference>
<dbReference type="PANTHER" id="PTHR28272">
    <property type="entry name" value="RIBONUCLEASES P/MRP PROTEIN SUBUNIT POP3"/>
    <property type="match status" value="1"/>
</dbReference>
<dbReference type="GO" id="GO:0034965">
    <property type="term" value="P:intronic box C/D snoRNA processing"/>
    <property type="evidence" value="ECO:0007669"/>
    <property type="project" value="TreeGrafter"/>
</dbReference>
<feature type="compositionally biased region" description="Basic and acidic residues" evidence="1">
    <location>
        <begin position="305"/>
        <end position="321"/>
    </location>
</feature>
<feature type="region of interest" description="Disordered" evidence="1">
    <location>
        <begin position="69"/>
        <end position="135"/>
    </location>
</feature>
<evidence type="ECO:0000256" key="1">
    <source>
        <dbReference type="SAM" id="MobiDB-lite"/>
    </source>
</evidence>
<protein>
    <submittedName>
        <fullName evidence="2">Uncharacterized protein</fullName>
    </submittedName>
</protein>
<dbReference type="GO" id="GO:0000171">
    <property type="term" value="F:ribonuclease MRP activity"/>
    <property type="evidence" value="ECO:0007669"/>
    <property type="project" value="TreeGrafter"/>
</dbReference>
<dbReference type="GO" id="GO:0005655">
    <property type="term" value="C:nucleolar ribonuclease P complex"/>
    <property type="evidence" value="ECO:0007669"/>
    <property type="project" value="TreeGrafter"/>
</dbReference>
<dbReference type="PANTHER" id="PTHR28272:SF1">
    <property type="entry name" value="RIBONUCLEASES P_MRP PROTEIN SUBUNIT POP3"/>
    <property type="match status" value="1"/>
</dbReference>
<feature type="compositionally biased region" description="Basic residues" evidence="1">
    <location>
        <begin position="326"/>
        <end position="342"/>
    </location>
</feature>
<evidence type="ECO:0000313" key="2">
    <source>
        <dbReference type="EMBL" id="TFK56733.1"/>
    </source>
</evidence>
<dbReference type="GO" id="GO:0000172">
    <property type="term" value="C:ribonuclease MRP complex"/>
    <property type="evidence" value="ECO:0007669"/>
    <property type="project" value="TreeGrafter"/>
</dbReference>